<proteinExistence type="predicted"/>
<reference evidence="12" key="1">
    <citation type="submission" date="2023-04" db="EMBL/GenBank/DDBJ databases">
        <title>Comparative genomic analysis of Cohnella hashimotonis sp. nov., isolated from the International Space Station.</title>
        <authorList>
            <person name="Venkateswaran K."/>
            <person name="Simpson A."/>
        </authorList>
    </citation>
    <scope>NUCLEOTIDE SEQUENCE</scope>
    <source>
        <strain evidence="12">F6_2S_P_1</strain>
    </source>
</reference>
<dbReference type="InterPro" id="IPR017871">
    <property type="entry name" value="ABC_transporter-like_CS"/>
</dbReference>
<dbReference type="Pfam" id="PF03992">
    <property type="entry name" value="ABM"/>
    <property type="match status" value="1"/>
</dbReference>
<dbReference type="PANTHER" id="PTHR42771">
    <property type="entry name" value="IRON(3+)-HYDROXAMATE IMPORT ATP-BINDING PROTEIN FHUC"/>
    <property type="match status" value="1"/>
</dbReference>
<dbReference type="EMBL" id="JAGRPV010000001">
    <property type="protein sequence ID" value="MDI4646969.1"/>
    <property type="molecule type" value="Genomic_DNA"/>
</dbReference>
<evidence type="ECO:0000259" key="10">
    <source>
        <dbReference type="PROSITE" id="PS50893"/>
    </source>
</evidence>
<evidence type="ECO:0000313" key="12">
    <source>
        <dbReference type="EMBL" id="MDI4646969.1"/>
    </source>
</evidence>
<feature type="domain" description="ABC transporter" evidence="10">
    <location>
        <begin position="1"/>
        <end position="240"/>
    </location>
</feature>
<keyword evidence="13" id="KW-1185">Reference proteome</keyword>
<dbReference type="InterPro" id="IPR011008">
    <property type="entry name" value="Dimeric_a/b-barrel"/>
</dbReference>
<dbReference type="PROSITE" id="PS51725">
    <property type="entry name" value="ABM"/>
    <property type="match status" value="1"/>
</dbReference>
<dbReference type="InterPro" id="IPR051535">
    <property type="entry name" value="Siderophore_ABC-ATPase"/>
</dbReference>
<evidence type="ECO:0000256" key="7">
    <source>
        <dbReference type="ARBA" id="ARBA00023004"/>
    </source>
</evidence>
<dbReference type="Proteomes" id="UP001161691">
    <property type="component" value="Unassembled WGS sequence"/>
</dbReference>
<comment type="caution">
    <text evidence="12">The sequence shown here is derived from an EMBL/GenBank/DDBJ whole genome shotgun (WGS) entry which is preliminary data.</text>
</comment>
<keyword evidence="5" id="KW-0547">Nucleotide-binding</keyword>
<accession>A0ABT6TJE4</accession>
<dbReference type="CDD" id="cd03214">
    <property type="entry name" value="ABC_Iron-Siderophores_B12_Hemin"/>
    <property type="match status" value="1"/>
</dbReference>
<evidence type="ECO:0000256" key="3">
    <source>
        <dbReference type="ARBA" id="ARBA00022475"/>
    </source>
</evidence>
<dbReference type="InterPro" id="IPR003593">
    <property type="entry name" value="AAA+_ATPase"/>
</dbReference>
<feature type="domain" description="ABM" evidence="11">
    <location>
        <begin position="266"/>
        <end position="356"/>
    </location>
</feature>
<dbReference type="InterPro" id="IPR007138">
    <property type="entry name" value="ABM_dom"/>
</dbReference>
<dbReference type="InterPro" id="IPR027417">
    <property type="entry name" value="P-loop_NTPase"/>
</dbReference>
<keyword evidence="4" id="KW-0410">Iron transport</keyword>
<gene>
    <name evidence="12" type="ORF">KB449_18480</name>
</gene>
<dbReference type="Gene3D" id="3.40.50.300">
    <property type="entry name" value="P-loop containing nucleotide triphosphate hydrolases"/>
    <property type="match status" value="1"/>
</dbReference>
<keyword evidence="9" id="KW-0472">Membrane</keyword>
<dbReference type="InterPro" id="IPR003439">
    <property type="entry name" value="ABC_transporter-like_ATP-bd"/>
</dbReference>
<dbReference type="PROSITE" id="PS00211">
    <property type="entry name" value="ABC_TRANSPORTER_1"/>
    <property type="match status" value="1"/>
</dbReference>
<dbReference type="Pfam" id="PF00005">
    <property type="entry name" value="ABC_tran"/>
    <property type="match status" value="1"/>
</dbReference>
<evidence type="ECO:0000256" key="2">
    <source>
        <dbReference type="ARBA" id="ARBA00022448"/>
    </source>
</evidence>
<dbReference type="SMART" id="SM00382">
    <property type="entry name" value="AAA"/>
    <property type="match status" value="1"/>
</dbReference>
<evidence type="ECO:0000256" key="6">
    <source>
        <dbReference type="ARBA" id="ARBA00022840"/>
    </source>
</evidence>
<name>A0ABT6TJE4_9BACL</name>
<evidence type="ECO:0000256" key="9">
    <source>
        <dbReference type="ARBA" id="ARBA00023136"/>
    </source>
</evidence>
<keyword evidence="7" id="KW-0408">Iron</keyword>
<evidence type="ECO:0000259" key="11">
    <source>
        <dbReference type="PROSITE" id="PS51725"/>
    </source>
</evidence>
<comment type="subcellular location">
    <subcellularLocation>
        <location evidence="1">Cell membrane</location>
        <topology evidence="1">Peripheral membrane protein</topology>
    </subcellularLocation>
</comment>
<evidence type="ECO:0000313" key="13">
    <source>
        <dbReference type="Proteomes" id="UP001161691"/>
    </source>
</evidence>
<dbReference type="SUPFAM" id="SSF52540">
    <property type="entry name" value="P-loop containing nucleoside triphosphate hydrolases"/>
    <property type="match status" value="1"/>
</dbReference>
<sequence>MKAIETKALRFEAGPYCQLEVDAAVLEGKVTAIIGPNGSGKSTLLHLIAGLLKPDGGTVIVNGRPAADYTRQAFATTLAMLPQSREALPELTVRELVAFGRTPRLGRFRQRLGEDDEREIDWALRQMSMRSYEDRMVHTLSGGERQKALIAMALAQKTGILLLDEPTTYLDIAHQLELMRVLKKLNREAGLTIVMVLHDLQQAAAFCDELIALKAGSIAARGVPSSVITSAFLRDVYEIEAEVRFGEPYPLIVPLPEPVGEEEAVIVATDTYCVASGEGDRMIAYWSARDDLPAMPGFLGMELLQSEKKSVGDEISVITRWRTAEAADAWKVTSADQESNTAFSETLEIRSHESSLRLVKVRRMPHRRT</sequence>
<organism evidence="12 13">
    <name type="scientific">Cohnella hashimotonis</name>
    <dbReference type="NCBI Taxonomy" id="2826895"/>
    <lineage>
        <taxon>Bacteria</taxon>
        <taxon>Bacillati</taxon>
        <taxon>Bacillota</taxon>
        <taxon>Bacilli</taxon>
        <taxon>Bacillales</taxon>
        <taxon>Paenibacillaceae</taxon>
        <taxon>Cohnella</taxon>
    </lineage>
</organism>
<keyword evidence="2" id="KW-0813">Transport</keyword>
<protein>
    <submittedName>
        <fullName evidence="12">ATP-binding cassette domain-containing protein</fullName>
    </submittedName>
</protein>
<dbReference type="SUPFAM" id="SSF54909">
    <property type="entry name" value="Dimeric alpha+beta barrel"/>
    <property type="match status" value="1"/>
</dbReference>
<keyword evidence="6 12" id="KW-0067">ATP-binding</keyword>
<dbReference type="RefSeq" id="WP_282909779.1">
    <property type="nucleotide sequence ID" value="NZ_JAGRPV010000001.1"/>
</dbReference>
<evidence type="ECO:0000256" key="8">
    <source>
        <dbReference type="ARBA" id="ARBA00023065"/>
    </source>
</evidence>
<evidence type="ECO:0000256" key="1">
    <source>
        <dbReference type="ARBA" id="ARBA00004202"/>
    </source>
</evidence>
<keyword evidence="3" id="KW-1003">Cell membrane</keyword>
<dbReference type="Gene3D" id="3.30.70.100">
    <property type="match status" value="1"/>
</dbReference>
<evidence type="ECO:0000256" key="4">
    <source>
        <dbReference type="ARBA" id="ARBA00022496"/>
    </source>
</evidence>
<keyword evidence="8" id="KW-0406">Ion transport</keyword>
<dbReference type="PROSITE" id="PS50893">
    <property type="entry name" value="ABC_TRANSPORTER_2"/>
    <property type="match status" value="1"/>
</dbReference>
<evidence type="ECO:0000256" key="5">
    <source>
        <dbReference type="ARBA" id="ARBA00022741"/>
    </source>
</evidence>
<dbReference type="GO" id="GO:0005524">
    <property type="term" value="F:ATP binding"/>
    <property type="evidence" value="ECO:0007669"/>
    <property type="project" value="UniProtKB-KW"/>
</dbReference>
<dbReference type="PANTHER" id="PTHR42771:SF11">
    <property type="entry name" value="FERRICHROME TRANSPORT ATP-BINDING PROTEIN FHUC"/>
    <property type="match status" value="1"/>
</dbReference>